<proteinExistence type="predicted"/>
<organism evidence="2 3">
    <name type="scientific">Seminavis robusta</name>
    <dbReference type="NCBI Taxonomy" id="568900"/>
    <lineage>
        <taxon>Eukaryota</taxon>
        <taxon>Sar</taxon>
        <taxon>Stramenopiles</taxon>
        <taxon>Ochrophyta</taxon>
        <taxon>Bacillariophyta</taxon>
        <taxon>Bacillariophyceae</taxon>
        <taxon>Bacillariophycidae</taxon>
        <taxon>Naviculales</taxon>
        <taxon>Naviculaceae</taxon>
        <taxon>Seminavis</taxon>
    </lineage>
</organism>
<evidence type="ECO:0000313" key="3">
    <source>
        <dbReference type="Proteomes" id="UP001153069"/>
    </source>
</evidence>
<protein>
    <recommendedName>
        <fullName evidence="4">CRAL-TRIO domain-containing protein</fullName>
    </recommendedName>
</protein>
<dbReference type="Proteomes" id="UP001153069">
    <property type="component" value="Unassembled WGS sequence"/>
</dbReference>
<evidence type="ECO:0000313" key="2">
    <source>
        <dbReference type="EMBL" id="CAB9508421.1"/>
    </source>
</evidence>
<comment type="caution">
    <text evidence="2">The sequence shown here is derived from an EMBL/GenBank/DDBJ whole genome shotgun (WGS) entry which is preliminary data.</text>
</comment>
<evidence type="ECO:0000256" key="1">
    <source>
        <dbReference type="SAM" id="MobiDB-lite"/>
    </source>
</evidence>
<dbReference type="OrthoDB" id="1434354at2759"/>
<evidence type="ECO:0008006" key="4">
    <source>
        <dbReference type="Google" id="ProtNLM"/>
    </source>
</evidence>
<keyword evidence="3" id="KW-1185">Reference proteome</keyword>
<dbReference type="SUPFAM" id="SSF52087">
    <property type="entry name" value="CRAL/TRIO domain"/>
    <property type="match status" value="1"/>
</dbReference>
<accession>A0A9N8HBP2</accession>
<sequence length="370" mass="40628">MNQTDNAFQGEDFRASDFPWEDPTEVPASSSASSTSCASEGENDCSRKDYIENLVNGDSSRAYKDALGPNCTTDSATATSSDSYGDSDDEDGGDGKDGSEPEIQIPKKTPNVATSRAIARNSTANTDMMYAQLAIVGDGDIEWAISKAYQMQKFKQEYALLDTVEDCLRHIPGLVKDGFLLSVDFNLHQGGYIMAGDMPKFDFSLCDSSESLCGLKQRSYYLPQILCPDLAAVRAGITGLLEFDGYGRALNNFTFRTFATAFRESTANAYDIYPAKHAQFKFFNTPRFVNLAVALVKPMLSKNADSIKLGCKFPGGRLDSVFNVPNEEAAVARLRVKLEELIMRRYDNEKKFSLENVPADGQEVEAVEST</sequence>
<feature type="region of interest" description="Disordered" evidence="1">
    <location>
        <begin position="1"/>
        <end position="113"/>
    </location>
</feature>
<feature type="compositionally biased region" description="Low complexity" evidence="1">
    <location>
        <begin position="28"/>
        <end position="39"/>
    </location>
</feature>
<dbReference type="AlphaFoldDB" id="A0A9N8HBP2"/>
<name>A0A9N8HBP2_9STRA</name>
<gene>
    <name evidence="2" type="ORF">SEMRO_346_G122780.1</name>
</gene>
<dbReference type="InterPro" id="IPR036865">
    <property type="entry name" value="CRAL-TRIO_dom_sf"/>
</dbReference>
<feature type="compositionally biased region" description="Low complexity" evidence="1">
    <location>
        <begin position="72"/>
        <end position="84"/>
    </location>
</feature>
<reference evidence="2" key="1">
    <citation type="submission" date="2020-06" db="EMBL/GenBank/DDBJ databases">
        <authorList>
            <consortium name="Plant Systems Biology data submission"/>
        </authorList>
    </citation>
    <scope>NUCLEOTIDE SEQUENCE</scope>
    <source>
        <strain evidence="2">D6</strain>
    </source>
</reference>
<dbReference type="EMBL" id="CAICTM010000345">
    <property type="protein sequence ID" value="CAB9508421.1"/>
    <property type="molecule type" value="Genomic_DNA"/>
</dbReference>